<evidence type="ECO:0000256" key="2">
    <source>
        <dbReference type="ARBA" id="ARBA00022576"/>
    </source>
</evidence>
<dbReference type="PANTHER" id="PTHR42885:SF2">
    <property type="entry name" value="HISTIDINOL-PHOSPHATE AMINOTRANSFERASE"/>
    <property type="match status" value="1"/>
</dbReference>
<reference evidence="6 7" key="1">
    <citation type="submission" date="2014-10" db="EMBL/GenBank/DDBJ databases">
        <title>Draft genome of anammox bacterium scalindua brodae, obtained using differential coverage binning of sequence data from two enrichment reactors.</title>
        <authorList>
            <person name="Speth D.R."/>
            <person name="Russ L."/>
            <person name="Kartal B."/>
            <person name="Op den Camp H.J."/>
            <person name="Dutilh B.E."/>
            <person name="Jetten M.S."/>
        </authorList>
    </citation>
    <scope>NUCLEOTIDE SEQUENCE [LARGE SCALE GENOMIC DNA]</scope>
    <source>
        <strain evidence="6">RU1</strain>
    </source>
</reference>
<dbReference type="Pfam" id="PF00155">
    <property type="entry name" value="Aminotran_1_2"/>
    <property type="match status" value="1"/>
</dbReference>
<evidence type="ECO:0000256" key="4">
    <source>
        <dbReference type="ARBA" id="ARBA00022898"/>
    </source>
</evidence>
<dbReference type="PANTHER" id="PTHR42885">
    <property type="entry name" value="HISTIDINOL-PHOSPHATE AMINOTRANSFERASE-RELATED"/>
    <property type="match status" value="1"/>
</dbReference>
<dbReference type="SUPFAM" id="SSF53383">
    <property type="entry name" value="PLP-dependent transferases"/>
    <property type="match status" value="1"/>
</dbReference>
<dbReference type="Gene3D" id="3.90.1150.10">
    <property type="entry name" value="Aspartate Aminotransferase, domain 1"/>
    <property type="match status" value="1"/>
</dbReference>
<evidence type="ECO:0000313" key="7">
    <source>
        <dbReference type="Proteomes" id="UP000030652"/>
    </source>
</evidence>
<feature type="domain" description="Aminotransferase class I/classII large" evidence="5">
    <location>
        <begin position="23"/>
        <end position="342"/>
    </location>
</feature>
<dbReference type="EMBL" id="JRYO01000085">
    <property type="protein sequence ID" value="KHE92877.1"/>
    <property type="molecule type" value="Genomic_DNA"/>
</dbReference>
<dbReference type="InterPro" id="IPR004839">
    <property type="entry name" value="Aminotransferase_I/II_large"/>
</dbReference>
<evidence type="ECO:0000256" key="1">
    <source>
        <dbReference type="ARBA" id="ARBA00001933"/>
    </source>
</evidence>
<dbReference type="InterPro" id="IPR015422">
    <property type="entry name" value="PyrdxlP-dep_Trfase_small"/>
</dbReference>
<dbReference type="eggNOG" id="COG0079">
    <property type="taxonomic scope" value="Bacteria"/>
</dbReference>
<protein>
    <submittedName>
        <fullName evidence="6">Histidinol-phosphate aminotransferase</fullName>
    </submittedName>
</protein>
<organism evidence="6 7">
    <name type="scientific">Candidatus Scalindua brodae</name>
    <dbReference type="NCBI Taxonomy" id="237368"/>
    <lineage>
        <taxon>Bacteria</taxon>
        <taxon>Pseudomonadati</taxon>
        <taxon>Planctomycetota</taxon>
        <taxon>Candidatus Brocadiia</taxon>
        <taxon>Candidatus Brocadiales</taxon>
        <taxon>Candidatus Scalinduaceae</taxon>
        <taxon>Candidatus Scalindua</taxon>
    </lineage>
</organism>
<proteinExistence type="predicted"/>
<name>A0A0B0EIL8_9BACT</name>
<dbReference type="InterPro" id="IPR015424">
    <property type="entry name" value="PyrdxlP-dep_Trfase"/>
</dbReference>
<keyword evidence="3 6" id="KW-0808">Transferase</keyword>
<dbReference type="GO" id="GO:0030170">
    <property type="term" value="F:pyridoxal phosphate binding"/>
    <property type="evidence" value="ECO:0007669"/>
    <property type="project" value="InterPro"/>
</dbReference>
<evidence type="ECO:0000259" key="5">
    <source>
        <dbReference type="Pfam" id="PF00155"/>
    </source>
</evidence>
<dbReference type="GO" id="GO:0008483">
    <property type="term" value="F:transaminase activity"/>
    <property type="evidence" value="ECO:0007669"/>
    <property type="project" value="UniProtKB-KW"/>
</dbReference>
<evidence type="ECO:0000313" key="6">
    <source>
        <dbReference type="EMBL" id="KHE92877.1"/>
    </source>
</evidence>
<dbReference type="InterPro" id="IPR015421">
    <property type="entry name" value="PyrdxlP-dep_Trfase_major"/>
</dbReference>
<comment type="caution">
    <text evidence="6">The sequence shown here is derived from an EMBL/GenBank/DDBJ whole genome shotgun (WGS) entry which is preliminary data.</text>
</comment>
<keyword evidence="4" id="KW-0663">Pyridoxal phosphate</keyword>
<sequence>MVKCLLREGVSFSPSFTVSELPHKAKLDQNEAPFDLPDEVKVKLLEKLKENQWNRYPQPSVYADAKEAFANAIELPSENLILTMGCDQLIQGVYLIAGGHDRNALIFEPTYPMFSHAARFNQTDITRVQLAAEEIPTKDHINETEHHIIFIVAPNNPTGTFPEEGVIETALSKNSLVFVDESYVDFSKRTWSHLLVEHPNLFIARSTSKSCMAGIRLGYGIGHPDIINAMETTFTAPYHLSYLQLVIAKHFDLIQPHLKEFADIIIAERERVANQFREMGIYFIPSQGNFILFKAKNSFYVFQKLSESGVRIRSLHTIPGLSDYVRVTIGKKEENDLFLEKLKTVLFKLK</sequence>
<dbReference type="Gene3D" id="3.40.640.10">
    <property type="entry name" value="Type I PLP-dependent aspartate aminotransferase-like (Major domain)"/>
    <property type="match status" value="1"/>
</dbReference>
<gene>
    <name evidence="6" type="ORF">SCABRO_01266</name>
</gene>
<dbReference type="AlphaFoldDB" id="A0A0B0EIL8"/>
<accession>A0A0B0EIL8</accession>
<evidence type="ECO:0000256" key="3">
    <source>
        <dbReference type="ARBA" id="ARBA00022679"/>
    </source>
</evidence>
<dbReference type="Proteomes" id="UP000030652">
    <property type="component" value="Unassembled WGS sequence"/>
</dbReference>
<dbReference type="CDD" id="cd00609">
    <property type="entry name" value="AAT_like"/>
    <property type="match status" value="1"/>
</dbReference>
<keyword evidence="2 6" id="KW-0032">Aminotransferase</keyword>
<comment type="cofactor">
    <cofactor evidence="1">
        <name>pyridoxal 5'-phosphate</name>
        <dbReference type="ChEBI" id="CHEBI:597326"/>
    </cofactor>
</comment>